<proteinExistence type="predicted"/>
<reference evidence="2" key="1">
    <citation type="journal article" date="2014" name="Front. Microbiol.">
        <title>High frequency of phylogenetically diverse reductive dehalogenase-homologous genes in deep subseafloor sedimentary metagenomes.</title>
        <authorList>
            <person name="Kawai M."/>
            <person name="Futagami T."/>
            <person name="Toyoda A."/>
            <person name="Takaki Y."/>
            <person name="Nishi S."/>
            <person name="Hori S."/>
            <person name="Arai W."/>
            <person name="Tsubouchi T."/>
            <person name="Morono Y."/>
            <person name="Uchiyama I."/>
            <person name="Ito T."/>
            <person name="Fujiyama A."/>
            <person name="Inagaki F."/>
            <person name="Takami H."/>
        </authorList>
    </citation>
    <scope>NUCLEOTIDE SEQUENCE</scope>
    <source>
        <strain evidence="2">Expedition CK06-06</strain>
    </source>
</reference>
<feature type="non-terminal residue" evidence="2">
    <location>
        <position position="77"/>
    </location>
</feature>
<accession>X0S1J4</accession>
<evidence type="ECO:0000256" key="1">
    <source>
        <dbReference type="SAM" id="Phobius"/>
    </source>
</evidence>
<name>X0S1J4_9ZZZZ</name>
<sequence>MKQKCNVKDVDLISSTYKTNPKCFIKCLKSRHFLFLFLLIIFILGCSTQAKEQVENIEYDKYLELFKENKDLTTKYN</sequence>
<organism evidence="2">
    <name type="scientific">marine sediment metagenome</name>
    <dbReference type="NCBI Taxonomy" id="412755"/>
    <lineage>
        <taxon>unclassified sequences</taxon>
        <taxon>metagenomes</taxon>
        <taxon>ecological metagenomes</taxon>
    </lineage>
</organism>
<keyword evidence="1" id="KW-0472">Membrane</keyword>
<dbReference type="AlphaFoldDB" id="X0S1J4"/>
<keyword evidence="1" id="KW-0812">Transmembrane</keyword>
<evidence type="ECO:0000313" key="2">
    <source>
        <dbReference type="EMBL" id="GAF74938.1"/>
    </source>
</evidence>
<comment type="caution">
    <text evidence="2">The sequence shown here is derived from an EMBL/GenBank/DDBJ whole genome shotgun (WGS) entry which is preliminary data.</text>
</comment>
<feature type="transmembrane region" description="Helical" evidence="1">
    <location>
        <begin position="32"/>
        <end position="50"/>
    </location>
</feature>
<gene>
    <name evidence="2" type="ORF">S01H1_17785</name>
</gene>
<keyword evidence="1" id="KW-1133">Transmembrane helix</keyword>
<protein>
    <submittedName>
        <fullName evidence="2">Uncharacterized protein</fullName>
    </submittedName>
</protein>
<dbReference type="EMBL" id="BARS01009459">
    <property type="protein sequence ID" value="GAF74938.1"/>
    <property type="molecule type" value="Genomic_DNA"/>
</dbReference>